<feature type="transmembrane region" description="Helical" evidence="1">
    <location>
        <begin position="232"/>
        <end position="250"/>
    </location>
</feature>
<keyword evidence="1" id="KW-0472">Membrane</keyword>
<dbReference type="SUPFAM" id="SSF53448">
    <property type="entry name" value="Nucleotide-diphospho-sugar transferases"/>
    <property type="match status" value="1"/>
</dbReference>
<dbReference type="Pfam" id="PF00535">
    <property type="entry name" value="Glycos_transf_2"/>
    <property type="match status" value="1"/>
</dbReference>
<protein>
    <submittedName>
        <fullName evidence="4">Glycosyl transferase, group 2 family protein</fullName>
    </submittedName>
</protein>
<feature type="domain" description="DUF2062" evidence="3">
    <location>
        <begin position="268"/>
        <end position="397"/>
    </location>
</feature>
<sequence>MLTLKNGDFVMHTFSKHYNEIAAVNYCVIIPTYNNSKTLKRVIDGVLQYTNNLIVVNDGSTDSTVAILGEYSGLNCIHLPKNKGKGNALAIGFAAAKQAGYDYAVTIDSDGQHFPDDIPVFLSELEKNGDALLIGSRNMAQEGVPKKSSFGNKFSNFWFWFETGKKLEDTQSGYRLYPLHKIPSKYYTSKFEFEIEIIVRTSWKGVPVKNVPVKVLYDMSERVSHFRPFKDFTRISILNTVLVVISLLYIKPRDFFMSFKKKGLKKFFLENVLESNDSNTKKALSIALGVFIGIAPLWGFQTVLVLFLAYVLRLNKLIAFAFSNVSIPPFIPLIIYLSLQMGALALGGPVSDYTDLSLENIQNSMTQYLVGSILLAAIASCLFGLAGYFILLSIGRNKIHKNA</sequence>
<dbReference type="PANTHER" id="PTHR10859">
    <property type="entry name" value="GLYCOSYL TRANSFERASE"/>
    <property type="match status" value="1"/>
</dbReference>
<dbReference type="GO" id="GO:0006487">
    <property type="term" value="P:protein N-linked glycosylation"/>
    <property type="evidence" value="ECO:0007669"/>
    <property type="project" value="TreeGrafter"/>
</dbReference>
<dbReference type="Pfam" id="PF09835">
    <property type="entry name" value="DUF2062"/>
    <property type="match status" value="1"/>
</dbReference>
<dbReference type="AlphaFoldDB" id="A0A444WD36"/>
<dbReference type="Proteomes" id="UP000289775">
    <property type="component" value="Unassembled WGS sequence"/>
</dbReference>
<dbReference type="PANTHER" id="PTHR10859:SF91">
    <property type="entry name" value="DOLICHYL-PHOSPHATE BETA-GLUCOSYLTRANSFERASE"/>
    <property type="match status" value="1"/>
</dbReference>
<organism evidence="4 5">
    <name type="scientific">Flavobacterium beibuense</name>
    <dbReference type="NCBI Taxonomy" id="657326"/>
    <lineage>
        <taxon>Bacteria</taxon>
        <taxon>Pseudomonadati</taxon>
        <taxon>Bacteroidota</taxon>
        <taxon>Flavobacteriia</taxon>
        <taxon>Flavobacteriales</taxon>
        <taxon>Flavobacteriaceae</taxon>
        <taxon>Flavobacterium</taxon>
    </lineage>
</organism>
<dbReference type="CDD" id="cd04179">
    <property type="entry name" value="DPM_DPG-synthase_like"/>
    <property type="match status" value="1"/>
</dbReference>
<feature type="transmembrane region" description="Helical" evidence="1">
    <location>
        <begin position="283"/>
        <end position="310"/>
    </location>
</feature>
<feature type="transmembrane region" description="Helical" evidence="1">
    <location>
        <begin position="317"/>
        <end position="339"/>
    </location>
</feature>
<keyword evidence="1" id="KW-0812">Transmembrane</keyword>
<keyword evidence="4" id="KW-0808">Transferase</keyword>
<keyword evidence="1" id="KW-1133">Transmembrane helix</keyword>
<accession>A0A444WD36</accession>
<proteinExistence type="predicted"/>
<dbReference type="InterPro" id="IPR029044">
    <property type="entry name" value="Nucleotide-diphossugar_trans"/>
</dbReference>
<evidence type="ECO:0000259" key="2">
    <source>
        <dbReference type="Pfam" id="PF00535"/>
    </source>
</evidence>
<feature type="transmembrane region" description="Helical" evidence="1">
    <location>
        <begin position="368"/>
        <end position="391"/>
    </location>
</feature>
<feature type="domain" description="Glycosyltransferase 2-like" evidence="2">
    <location>
        <begin position="27"/>
        <end position="152"/>
    </location>
</feature>
<dbReference type="GO" id="GO:0016740">
    <property type="term" value="F:transferase activity"/>
    <property type="evidence" value="ECO:0007669"/>
    <property type="project" value="UniProtKB-KW"/>
</dbReference>
<dbReference type="InterPro" id="IPR001173">
    <property type="entry name" value="Glyco_trans_2-like"/>
</dbReference>
<evidence type="ECO:0000259" key="3">
    <source>
        <dbReference type="Pfam" id="PF09835"/>
    </source>
</evidence>
<keyword evidence="5" id="KW-1185">Reference proteome</keyword>
<dbReference type="Gene3D" id="3.90.550.10">
    <property type="entry name" value="Spore Coat Polysaccharide Biosynthesis Protein SpsA, Chain A"/>
    <property type="match status" value="1"/>
</dbReference>
<evidence type="ECO:0000313" key="4">
    <source>
        <dbReference type="EMBL" id="RYJ43737.1"/>
    </source>
</evidence>
<dbReference type="InterPro" id="IPR018639">
    <property type="entry name" value="DUF2062"/>
</dbReference>
<evidence type="ECO:0000313" key="5">
    <source>
        <dbReference type="Proteomes" id="UP000289775"/>
    </source>
</evidence>
<evidence type="ECO:0000256" key="1">
    <source>
        <dbReference type="SAM" id="Phobius"/>
    </source>
</evidence>
<name>A0A444WD36_9FLAO</name>
<reference evidence="4 5" key="1">
    <citation type="submission" date="2014-12" db="EMBL/GenBank/DDBJ databases">
        <title>Genome sequence of Flavobacterium beibuense RSKm HC5.</title>
        <authorList>
            <person name="Kim J.F."/>
            <person name="Song J.Y."/>
            <person name="Kwak M.-J."/>
            <person name="Lee S.-W."/>
        </authorList>
    </citation>
    <scope>NUCLEOTIDE SEQUENCE [LARGE SCALE GENOMIC DNA]</scope>
    <source>
        <strain evidence="4 5">RSKm HC5</strain>
    </source>
</reference>
<dbReference type="EMBL" id="JUIW01000004">
    <property type="protein sequence ID" value="RYJ43737.1"/>
    <property type="molecule type" value="Genomic_DNA"/>
</dbReference>
<comment type="caution">
    <text evidence="4">The sequence shown here is derived from an EMBL/GenBank/DDBJ whole genome shotgun (WGS) entry which is preliminary data.</text>
</comment>
<gene>
    <name evidence="4" type="ORF">NU09_1245</name>
</gene>